<gene>
    <name evidence="1" type="ORF">SCL_1799</name>
</gene>
<dbReference type="EMBL" id="AP014879">
    <property type="protein sequence ID" value="BAV34097.1"/>
    <property type="molecule type" value="Genomic_DNA"/>
</dbReference>
<organism evidence="1 2">
    <name type="scientific">Sulfuricaulis limicola</name>
    <dbReference type="NCBI Taxonomy" id="1620215"/>
    <lineage>
        <taxon>Bacteria</taxon>
        <taxon>Pseudomonadati</taxon>
        <taxon>Pseudomonadota</taxon>
        <taxon>Gammaproteobacteria</taxon>
        <taxon>Acidiferrobacterales</taxon>
        <taxon>Acidiferrobacteraceae</taxon>
        <taxon>Sulfuricaulis</taxon>
    </lineage>
</organism>
<accession>A0A1B4XH46</accession>
<dbReference type="KEGG" id="slim:SCL_1799"/>
<reference evidence="1 2" key="1">
    <citation type="submission" date="2015-05" db="EMBL/GenBank/DDBJ databases">
        <title>Complete genome sequence of a sulfur-oxidizing gammaproteobacterium strain HA5.</title>
        <authorList>
            <person name="Miura A."/>
            <person name="Kojima H."/>
            <person name="Fukui M."/>
        </authorList>
    </citation>
    <scope>NUCLEOTIDE SEQUENCE [LARGE SCALE GENOMIC DNA]</scope>
    <source>
        <strain evidence="1 2">HA5</strain>
    </source>
</reference>
<proteinExistence type="predicted"/>
<dbReference type="AlphaFoldDB" id="A0A1B4XH46"/>
<dbReference type="InParanoid" id="A0A1B4XH46"/>
<protein>
    <submittedName>
        <fullName evidence="1">Uncharacterized protein</fullName>
    </submittedName>
</protein>
<dbReference type="Proteomes" id="UP000243180">
    <property type="component" value="Chromosome"/>
</dbReference>
<sequence>MERQLMQPIFDAPALRDIARNRRGAYNSAGLVSDGRKRQGNTNPLAILTDTFRFVTFNLFASAATLEERPYFIGSIARKKHGDRAAYRRRGGVAEKAFGGRIPGKDNPL</sequence>
<name>A0A1B4XH46_9GAMM</name>
<evidence type="ECO:0000313" key="2">
    <source>
        <dbReference type="Proteomes" id="UP000243180"/>
    </source>
</evidence>
<evidence type="ECO:0000313" key="1">
    <source>
        <dbReference type="EMBL" id="BAV34097.1"/>
    </source>
</evidence>
<keyword evidence="2" id="KW-1185">Reference proteome</keyword>